<protein>
    <recommendedName>
        <fullName evidence="8">Apolipoprotein N-acyltransferase</fullName>
        <shortName evidence="8">ALP N-acyltransferase</shortName>
        <ecNumber evidence="8">2.3.1.269</ecNumber>
    </recommendedName>
</protein>
<dbReference type="CDD" id="cd07571">
    <property type="entry name" value="ALP_N-acyl_transferase"/>
    <property type="match status" value="1"/>
</dbReference>
<feature type="domain" description="CN hydrolase" evidence="9">
    <location>
        <begin position="281"/>
        <end position="523"/>
    </location>
</feature>
<feature type="transmembrane region" description="Helical" evidence="8">
    <location>
        <begin position="157"/>
        <end position="181"/>
    </location>
</feature>
<comment type="caution">
    <text evidence="8">Lacks conserved residue(s) required for the propagation of feature annotation.</text>
</comment>
<dbReference type="EMBL" id="ANNX02000047">
    <property type="protein sequence ID" value="KYC37493.1"/>
    <property type="molecule type" value="Genomic_DNA"/>
</dbReference>
<dbReference type="OrthoDB" id="9804277at2"/>
<dbReference type="NCBIfam" id="TIGR00546">
    <property type="entry name" value="lnt"/>
    <property type="match status" value="1"/>
</dbReference>
<dbReference type="GO" id="GO:0042158">
    <property type="term" value="P:lipoprotein biosynthetic process"/>
    <property type="evidence" value="ECO:0007669"/>
    <property type="project" value="UniProtKB-UniRule"/>
</dbReference>
<dbReference type="GO" id="GO:0005886">
    <property type="term" value="C:plasma membrane"/>
    <property type="evidence" value="ECO:0007669"/>
    <property type="project" value="UniProtKB-SubCell"/>
</dbReference>
<evidence type="ECO:0000256" key="4">
    <source>
        <dbReference type="ARBA" id="ARBA00022692"/>
    </source>
</evidence>
<evidence type="ECO:0000256" key="8">
    <source>
        <dbReference type="HAMAP-Rule" id="MF_01148"/>
    </source>
</evidence>
<comment type="caution">
    <text evidence="10">The sequence shown here is derived from an EMBL/GenBank/DDBJ whole genome shotgun (WGS) entry which is preliminary data.</text>
</comment>
<dbReference type="PROSITE" id="PS50263">
    <property type="entry name" value="CN_HYDROLASE"/>
    <property type="match status" value="1"/>
</dbReference>
<dbReference type="PANTHER" id="PTHR38686:SF1">
    <property type="entry name" value="APOLIPOPROTEIN N-ACYLTRANSFERASE"/>
    <property type="match status" value="1"/>
</dbReference>
<evidence type="ECO:0000256" key="1">
    <source>
        <dbReference type="ARBA" id="ARBA00004651"/>
    </source>
</evidence>
<evidence type="ECO:0000256" key="2">
    <source>
        <dbReference type="ARBA" id="ARBA00022475"/>
    </source>
</evidence>
<dbReference type="Pfam" id="PF20154">
    <property type="entry name" value="LNT_N"/>
    <property type="match status" value="1"/>
</dbReference>
<evidence type="ECO:0000256" key="7">
    <source>
        <dbReference type="ARBA" id="ARBA00023315"/>
    </source>
</evidence>
<comment type="pathway">
    <text evidence="8">Protein modification; lipoprotein biosynthesis (N-acyl transfer).</text>
</comment>
<evidence type="ECO:0000313" key="10">
    <source>
        <dbReference type="EMBL" id="KYC37493.1"/>
    </source>
</evidence>
<dbReference type="Proteomes" id="UP000076925">
    <property type="component" value="Unassembled WGS sequence"/>
</dbReference>
<comment type="function">
    <text evidence="8">Catalyzes the phospholipid dependent N-acylation of the N-terminal cysteine of apolipoprotein, the last step in lipoprotein maturation.</text>
</comment>
<evidence type="ECO:0000256" key="5">
    <source>
        <dbReference type="ARBA" id="ARBA00022989"/>
    </source>
</evidence>
<evidence type="ECO:0000313" key="11">
    <source>
        <dbReference type="Proteomes" id="UP000076925"/>
    </source>
</evidence>
<dbReference type="InterPro" id="IPR045378">
    <property type="entry name" value="LNT_N"/>
</dbReference>
<dbReference type="InterPro" id="IPR003010">
    <property type="entry name" value="C-N_Hydrolase"/>
</dbReference>
<sequence>MIALLSGILMGLTVAPFGAWFLAWVALAPLWVLVVNSAQRNNPSPPSSLSSSLPLSLPLAWGIGYHGIALSWITGIHPMTWMGVPWLASLAIALFCWTFITLWGAALVATWATCFSLILDFRLPILDWFKVTFKRENKAPIDRSKIQNPKSKIQNGFVRVLIGTAIWCGLEALWSAGPLWWSSLSYTQSPQNLVILHLGQLSGPNAVTAAIVAVNGLLAEAWINRRSAENTEERMKFLLSATSAPRRFNYLVSAAALFISLHLIGLGLYSRPLVQKPEAALKVGIVQGNVPNEIKLFREGFRRAIEGYTKGYITLVDRGVDAVLTPEGALPFFQNDIMSSSLVAAVREKKKVAWIGGFYRDGRSYTNSLFTVTDSGVIFSRYGKVKMVPIGEYVPFEEILGGIIDRLSPLKEHQVAGKQNQIFDTPFGRAIVGICYESAFSEHFRRQAVAGGEFILGPSNDAHYSAAMPAQHHAQDIMRAIETDRWAVRATNTGYSAFVDPHGRTLWISGHNTYEVRAETIYRLQSKTLYVLWGDWLTPLLLGVSGLGWFVGYRFW</sequence>
<proteinExistence type="inferred from homology"/>
<keyword evidence="3 8" id="KW-0808">Transferase</keyword>
<evidence type="ECO:0000256" key="6">
    <source>
        <dbReference type="ARBA" id="ARBA00023136"/>
    </source>
</evidence>
<keyword evidence="5 8" id="KW-1133">Transmembrane helix</keyword>
<accession>A0A139WYL9</accession>
<dbReference type="InterPro" id="IPR036526">
    <property type="entry name" value="C-N_Hydrolase_sf"/>
</dbReference>
<dbReference type="InterPro" id="IPR004563">
    <property type="entry name" value="Apolipo_AcylTrfase"/>
</dbReference>
<dbReference type="Pfam" id="PF00795">
    <property type="entry name" value="CN_hydrolase"/>
    <property type="match status" value="1"/>
</dbReference>
<dbReference type="GO" id="GO:0016410">
    <property type="term" value="F:N-acyltransferase activity"/>
    <property type="evidence" value="ECO:0007669"/>
    <property type="project" value="UniProtKB-UniRule"/>
</dbReference>
<dbReference type="AlphaFoldDB" id="A0A139WYL9"/>
<feature type="transmembrane region" description="Helical" evidence="8">
    <location>
        <begin position="7"/>
        <end position="33"/>
    </location>
</feature>
<evidence type="ECO:0000256" key="3">
    <source>
        <dbReference type="ARBA" id="ARBA00022679"/>
    </source>
</evidence>
<dbReference type="SUPFAM" id="SSF56317">
    <property type="entry name" value="Carbon-nitrogen hydrolase"/>
    <property type="match status" value="1"/>
</dbReference>
<dbReference type="EC" id="2.3.1.269" evidence="8"/>
<dbReference type="HAMAP" id="MF_01148">
    <property type="entry name" value="Lnt"/>
    <property type="match status" value="1"/>
</dbReference>
<gene>
    <name evidence="8" type="primary">lnt</name>
    <name evidence="10" type="ORF">WA1_44485</name>
</gene>
<feature type="transmembrane region" description="Helical" evidence="8">
    <location>
        <begin position="248"/>
        <end position="269"/>
    </location>
</feature>
<dbReference type="UniPathway" id="UPA00666"/>
<dbReference type="Gene3D" id="3.60.110.10">
    <property type="entry name" value="Carbon-nitrogen hydrolase"/>
    <property type="match status" value="1"/>
</dbReference>
<comment type="similarity">
    <text evidence="8">Belongs to the CN hydrolase family. Apolipoprotein N-acyltransferase subfamily.</text>
</comment>
<evidence type="ECO:0000259" key="9">
    <source>
        <dbReference type="PROSITE" id="PS50263"/>
    </source>
</evidence>
<dbReference type="PANTHER" id="PTHR38686">
    <property type="entry name" value="APOLIPOPROTEIN N-ACYLTRANSFERASE"/>
    <property type="match status" value="1"/>
</dbReference>
<keyword evidence="4 8" id="KW-0812">Transmembrane</keyword>
<comment type="subcellular location">
    <subcellularLocation>
        <location evidence="1 8">Cell membrane</location>
        <topology evidence="1 8">Multi-pass membrane protein</topology>
    </subcellularLocation>
</comment>
<keyword evidence="11" id="KW-1185">Reference proteome</keyword>
<reference evidence="10 11" key="1">
    <citation type="journal article" date="2013" name="Genome Biol. Evol.">
        <title>Genomes of Stigonematalean cyanobacteria (subsection V) and the evolution of oxygenic photosynthesis from prokaryotes to plastids.</title>
        <authorList>
            <person name="Dagan T."/>
            <person name="Roettger M."/>
            <person name="Stucken K."/>
            <person name="Landan G."/>
            <person name="Koch R."/>
            <person name="Major P."/>
            <person name="Gould S.B."/>
            <person name="Goremykin V.V."/>
            <person name="Rippka R."/>
            <person name="Tandeau de Marsac N."/>
            <person name="Gugger M."/>
            <person name="Lockhart P.J."/>
            <person name="Allen J.F."/>
            <person name="Brune I."/>
            <person name="Maus I."/>
            <person name="Puhler A."/>
            <person name="Martin W.F."/>
        </authorList>
    </citation>
    <scope>NUCLEOTIDE SEQUENCE [LARGE SCALE GENOMIC DNA]</scope>
    <source>
        <strain evidence="10 11">PCC 7110</strain>
    </source>
</reference>
<comment type="catalytic activity">
    <reaction evidence="8">
        <text>N-terminal S-1,2-diacyl-sn-glyceryl-L-cysteinyl-[lipoprotein] + a glycerophospholipid = N-acyl-S-1,2-diacyl-sn-glyceryl-L-cysteinyl-[lipoprotein] + a 2-acyl-sn-glycero-3-phospholipid + H(+)</text>
        <dbReference type="Rhea" id="RHEA:48228"/>
        <dbReference type="Rhea" id="RHEA-COMP:14681"/>
        <dbReference type="Rhea" id="RHEA-COMP:14684"/>
        <dbReference type="ChEBI" id="CHEBI:15378"/>
        <dbReference type="ChEBI" id="CHEBI:136912"/>
        <dbReference type="ChEBI" id="CHEBI:140656"/>
        <dbReference type="ChEBI" id="CHEBI:140657"/>
        <dbReference type="ChEBI" id="CHEBI:140660"/>
        <dbReference type="EC" id="2.3.1.269"/>
    </reaction>
</comment>
<organism evidence="10 11">
    <name type="scientific">Scytonema hofmannii PCC 7110</name>
    <dbReference type="NCBI Taxonomy" id="128403"/>
    <lineage>
        <taxon>Bacteria</taxon>
        <taxon>Bacillati</taxon>
        <taxon>Cyanobacteriota</taxon>
        <taxon>Cyanophyceae</taxon>
        <taxon>Nostocales</taxon>
        <taxon>Scytonemataceae</taxon>
        <taxon>Scytonema</taxon>
    </lineage>
</organism>
<keyword evidence="2 8" id="KW-1003">Cell membrane</keyword>
<keyword evidence="6 8" id="KW-0472">Membrane</keyword>
<feature type="transmembrane region" description="Helical" evidence="8">
    <location>
        <begin position="530"/>
        <end position="551"/>
    </location>
</feature>
<keyword evidence="7 8" id="KW-0012">Acyltransferase</keyword>
<keyword evidence="10" id="KW-0449">Lipoprotein</keyword>
<dbReference type="STRING" id="128403.WA1_44485"/>
<feature type="transmembrane region" description="Helical" evidence="8">
    <location>
        <begin position="53"/>
        <end position="73"/>
    </location>
</feature>
<name>A0A139WYL9_9CYAN</name>